<evidence type="ECO:0000313" key="2">
    <source>
        <dbReference type="EMBL" id="EPY01364.1"/>
    </source>
</evidence>
<name>S9S9I7_MAGFU</name>
<evidence type="ECO:0000256" key="1">
    <source>
        <dbReference type="SAM" id="MobiDB-lite"/>
    </source>
</evidence>
<accession>S9S9I7</accession>
<feature type="region of interest" description="Disordered" evidence="1">
    <location>
        <begin position="74"/>
        <end position="95"/>
    </location>
</feature>
<gene>
    <name evidence="2" type="ORF">K678_11221</name>
</gene>
<feature type="compositionally biased region" description="Low complexity" evidence="1">
    <location>
        <begin position="84"/>
        <end position="94"/>
    </location>
</feature>
<reference evidence="2 3" key="1">
    <citation type="submission" date="2013-04" db="EMBL/GenBank/DDBJ databases">
        <authorList>
            <person name="Kuznetsov B."/>
            <person name="Ivanovsky R."/>
        </authorList>
    </citation>
    <scope>NUCLEOTIDE SEQUENCE [LARGE SCALE GENOMIC DNA]</scope>
    <source>
        <strain evidence="2 3">MGU-K5</strain>
    </source>
</reference>
<dbReference type="RefSeq" id="WP_021132557.1">
    <property type="nucleotide sequence ID" value="NZ_AQPH01000042.1"/>
</dbReference>
<dbReference type="eggNOG" id="ENOG502ZUCA">
    <property type="taxonomic scope" value="Bacteria"/>
</dbReference>
<evidence type="ECO:0000313" key="3">
    <source>
        <dbReference type="Proteomes" id="UP000015350"/>
    </source>
</evidence>
<sequence length="134" mass="13900">MTHDNRGRITVDPDGDWRTYCPVPPRGYTMLGTITRASGETGALAQTQVGVYVQITGGAVRTLDQRKVAVALGVSTHGGGRPGAGRPTADGATGMQRKNVSLDQATIDDARALGEGDLSLGLRRAVAIAGENRG</sequence>
<comment type="caution">
    <text evidence="2">The sequence shown here is derived from an EMBL/GenBank/DDBJ whole genome shotgun (WGS) entry which is preliminary data.</text>
</comment>
<dbReference type="EMBL" id="AQPH01000042">
    <property type="protein sequence ID" value="EPY01364.1"/>
    <property type="molecule type" value="Genomic_DNA"/>
</dbReference>
<dbReference type="Proteomes" id="UP000015350">
    <property type="component" value="Unassembled WGS sequence"/>
</dbReference>
<proteinExistence type="predicted"/>
<organism evidence="2 3">
    <name type="scientific">Magnetospirillum fulvum MGU-K5</name>
    <dbReference type="NCBI Taxonomy" id="1316936"/>
    <lineage>
        <taxon>Bacteria</taxon>
        <taxon>Pseudomonadati</taxon>
        <taxon>Pseudomonadota</taxon>
        <taxon>Alphaproteobacteria</taxon>
        <taxon>Rhodospirillales</taxon>
        <taxon>Rhodospirillaceae</taxon>
        <taxon>Magnetospirillum</taxon>
    </lineage>
</organism>
<dbReference type="AlphaFoldDB" id="S9S9I7"/>
<dbReference type="OrthoDB" id="7069372at2"/>
<protein>
    <submittedName>
        <fullName evidence="2">Uncharacterized protein</fullName>
    </submittedName>
</protein>